<dbReference type="AlphaFoldDB" id="A0AA97JT23"/>
<dbReference type="SMART" id="SM00860">
    <property type="entry name" value="SMI1_KNR4"/>
    <property type="match status" value="1"/>
</dbReference>
<keyword evidence="3" id="KW-1185">Reference proteome</keyword>
<feature type="domain" description="Knr4/Smi1-like" evidence="2">
    <location>
        <begin position="41"/>
        <end position="187"/>
    </location>
</feature>
<name>A0AA97JT23_EUBMA</name>
<evidence type="ECO:0000256" key="1">
    <source>
        <dbReference type="SAM" id="MobiDB-lite"/>
    </source>
</evidence>
<dbReference type="KEGG" id="emc:129334737"/>
<proteinExistence type="predicted"/>
<dbReference type="GeneID" id="129334737"/>
<dbReference type="InterPro" id="IPR018958">
    <property type="entry name" value="Knr4/Smi1-like_dom"/>
</dbReference>
<evidence type="ECO:0000313" key="4">
    <source>
        <dbReference type="RefSeq" id="XP_054842991.1"/>
    </source>
</evidence>
<dbReference type="PANTHER" id="PTHR31854:SF2">
    <property type="entry name" value="TUBULIN POLYGLUTAMYLASE COMPLEX SUBUNIT 2"/>
    <property type="match status" value="1"/>
</dbReference>
<dbReference type="Proteomes" id="UP001190640">
    <property type="component" value="Chromosome 8"/>
</dbReference>
<organism evidence="3 4">
    <name type="scientific">Eublepharis macularius</name>
    <name type="common">Leopard gecko</name>
    <name type="synonym">Cyrtodactylus macularius</name>
    <dbReference type="NCBI Taxonomy" id="481883"/>
    <lineage>
        <taxon>Eukaryota</taxon>
        <taxon>Metazoa</taxon>
        <taxon>Chordata</taxon>
        <taxon>Craniata</taxon>
        <taxon>Vertebrata</taxon>
        <taxon>Euteleostomi</taxon>
        <taxon>Lepidosauria</taxon>
        <taxon>Squamata</taxon>
        <taxon>Bifurcata</taxon>
        <taxon>Gekkota</taxon>
        <taxon>Eublepharidae</taxon>
        <taxon>Eublepharinae</taxon>
        <taxon>Eublepharis</taxon>
    </lineage>
</organism>
<dbReference type="CTD" id="25941"/>
<dbReference type="SUPFAM" id="SSF160631">
    <property type="entry name" value="SMI1/KNR4-like"/>
    <property type="match status" value="1"/>
</dbReference>
<feature type="compositionally biased region" description="Basic residues" evidence="1">
    <location>
        <begin position="254"/>
        <end position="265"/>
    </location>
</feature>
<protein>
    <submittedName>
        <fullName evidence="4">Tubulin polyglutamylase complex subunit 2</fullName>
    </submittedName>
</protein>
<accession>A0AA97JT23</accession>
<evidence type="ECO:0000313" key="3">
    <source>
        <dbReference type="Proteomes" id="UP001190640"/>
    </source>
</evidence>
<feature type="compositionally biased region" description="Basic and acidic residues" evidence="1">
    <location>
        <begin position="126"/>
        <end position="138"/>
    </location>
</feature>
<reference evidence="4" key="1">
    <citation type="submission" date="2025-08" db="UniProtKB">
        <authorList>
            <consortium name="RefSeq"/>
        </authorList>
    </citation>
    <scope>IDENTIFICATION</scope>
    <source>
        <tissue evidence="4">Blood</tissue>
    </source>
</reference>
<feature type="region of interest" description="Disordered" evidence="1">
    <location>
        <begin position="254"/>
        <end position="293"/>
    </location>
</feature>
<dbReference type="InterPro" id="IPR039231">
    <property type="entry name" value="TPGS2"/>
</dbReference>
<feature type="region of interest" description="Disordered" evidence="1">
    <location>
        <begin position="119"/>
        <end position="138"/>
    </location>
</feature>
<evidence type="ECO:0000259" key="2">
    <source>
        <dbReference type="SMART" id="SM00860"/>
    </source>
</evidence>
<sequence>MEDKAGRGSMKPQLDKLTLGVIRILEASPGVTEVTFVEKEPAERHSIVSWEQRNACVLPEDLKNFYLMMDGFQLTWSVKMDDNPIPLGSMTINGISKLNRLGTAPVYALPNMPTLADLEDTDEEGEKGNQEQPEKPHLDSRSLIFELDPCGGNGKVCLVYKNTKPVVAPDSEIWFLDRALYWHFLTKTFTAYYRLLITHLGLPQWQYAFTSYGISPQAKQWFNMYKPITINTAQLSEETDSFVNKLDPSKIFKSKNKTPVIKKKLPTQPPTTPKGQTGAASKTPSQAGSSSRR</sequence>
<dbReference type="InterPro" id="IPR037883">
    <property type="entry name" value="Knr4/Smi1-like_sf"/>
</dbReference>
<dbReference type="PANTHER" id="PTHR31854">
    <property type="entry name" value="TUBULIN POLYGLUTAMYLASE COMPLEX SUBUNIT 2"/>
    <property type="match status" value="1"/>
</dbReference>
<feature type="compositionally biased region" description="Polar residues" evidence="1">
    <location>
        <begin position="279"/>
        <end position="293"/>
    </location>
</feature>
<dbReference type="RefSeq" id="XP_054842991.1">
    <property type="nucleotide sequence ID" value="XM_054987016.1"/>
</dbReference>
<gene>
    <name evidence="4" type="primary">TPGS2</name>
</gene>